<keyword evidence="3" id="KW-1185">Reference proteome</keyword>
<dbReference type="SUPFAM" id="SSF53474">
    <property type="entry name" value="alpha/beta-Hydrolases"/>
    <property type="match status" value="1"/>
</dbReference>
<dbReference type="PANTHER" id="PTHR43798">
    <property type="entry name" value="MONOACYLGLYCEROL LIPASE"/>
    <property type="match status" value="1"/>
</dbReference>
<evidence type="ECO:0000313" key="2">
    <source>
        <dbReference type="EMBL" id="VCU70777.1"/>
    </source>
</evidence>
<feature type="domain" description="AB hydrolase-1" evidence="1">
    <location>
        <begin position="31"/>
        <end position="270"/>
    </location>
</feature>
<evidence type="ECO:0000259" key="1">
    <source>
        <dbReference type="Pfam" id="PF00561"/>
    </source>
</evidence>
<dbReference type="InterPro" id="IPR029058">
    <property type="entry name" value="AB_hydrolase_fold"/>
</dbReference>
<dbReference type="EMBL" id="UWPJ01000023">
    <property type="protein sequence ID" value="VCU70777.1"/>
    <property type="molecule type" value="Genomic_DNA"/>
</dbReference>
<dbReference type="EC" id="3.7.1.17" evidence="2"/>
<accession>A0A3P4B399</accession>
<proteinExistence type="predicted"/>
<sequence>MNDIHEQDIVNLHVRVPTAKLLVRVRGDGRPVVLLHGGGPGTSSCDWMDCMAVMPAGLQCYALDFPGFGGSDPLPQGEEYGGPAFAQAAAECLETLGLGPVTLVGHSMGAAVAATLALQRPDLVGHLVLVSPGGAFYGLTGYHSAGMGEIARAVEQPDEERLRALVALMCDQQRGQAGQVERRLRTLANPVVIEVQRTMHSKRAAASPAAAEERAAMGRRMREYAGPVTLVAGLAERFNPVELAERIRERLPAHAGYHAIPDAGHNVQCDQPEVTARILADAAFAGAWRDLPAPSL</sequence>
<dbReference type="GO" id="GO:0016020">
    <property type="term" value="C:membrane"/>
    <property type="evidence" value="ECO:0007669"/>
    <property type="project" value="TreeGrafter"/>
</dbReference>
<dbReference type="RefSeq" id="WP_124080245.1">
    <property type="nucleotide sequence ID" value="NZ_UWPJ01000023.1"/>
</dbReference>
<dbReference type="InterPro" id="IPR000639">
    <property type="entry name" value="Epox_hydrolase-like"/>
</dbReference>
<name>A0A3P4B399_9BURK</name>
<dbReference type="Gene3D" id="3.40.50.1820">
    <property type="entry name" value="alpha/beta hydrolase"/>
    <property type="match status" value="1"/>
</dbReference>
<gene>
    <name evidence="2" type="primary">hsaD_5</name>
    <name evidence="2" type="ORF">PIGHUM_02853</name>
</gene>
<dbReference type="GO" id="GO:0102296">
    <property type="term" value="F:4,5-9,10-diseco-3-hydroxy-5,9,17-trioxoandrosta-1(10),2-diene-4-oate hydrolase activity"/>
    <property type="evidence" value="ECO:0007669"/>
    <property type="project" value="UniProtKB-EC"/>
</dbReference>
<keyword evidence="2" id="KW-0378">Hydrolase</keyword>
<evidence type="ECO:0000313" key="3">
    <source>
        <dbReference type="Proteomes" id="UP000277294"/>
    </source>
</evidence>
<dbReference type="InterPro" id="IPR050266">
    <property type="entry name" value="AB_hydrolase_sf"/>
</dbReference>
<dbReference type="Proteomes" id="UP000277294">
    <property type="component" value="Unassembled WGS sequence"/>
</dbReference>
<organism evidence="2 3">
    <name type="scientific">Pigmentiphaga humi</name>
    <dbReference type="NCBI Taxonomy" id="2478468"/>
    <lineage>
        <taxon>Bacteria</taxon>
        <taxon>Pseudomonadati</taxon>
        <taxon>Pseudomonadota</taxon>
        <taxon>Betaproteobacteria</taxon>
        <taxon>Burkholderiales</taxon>
        <taxon>Alcaligenaceae</taxon>
        <taxon>Pigmentiphaga</taxon>
    </lineage>
</organism>
<dbReference type="InterPro" id="IPR000073">
    <property type="entry name" value="AB_hydrolase_1"/>
</dbReference>
<reference evidence="2 3" key="1">
    <citation type="submission" date="2018-10" db="EMBL/GenBank/DDBJ databases">
        <authorList>
            <person name="Criscuolo A."/>
        </authorList>
    </citation>
    <scope>NUCLEOTIDE SEQUENCE [LARGE SCALE GENOMIC DNA]</scope>
    <source>
        <strain evidence="2">DnA1</strain>
    </source>
</reference>
<dbReference type="PRINTS" id="PR00111">
    <property type="entry name" value="ABHYDROLASE"/>
</dbReference>
<protein>
    <submittedName>
        <fullName evidence="2">4,5:9,10-diseco-3-hydroxy-5,9, 17-trioxoandrosta-1(10),2-diene-4-oate hydrolase</fullName>
        <ecNumber evidence="2">3.7.1.17</ecNumber>
    </submittedName>
</protein>
<dbReference type="Pfam" id="PF00561">
    <property type="entry name" value="Abhydrolase_1"/>
    <property type="match status" value="1"/>
</dbReference>
<dbReference type="PRINTS" id="PR00412">
    <property type="entry name" value="EPOXHYDRLASE"/>
</dbReference>
<dbReference type="OrthoDB" id="9779853at2"/>
<dbReference type="PANTHER" id="PTHR43798:SF33">
    <property type="entry name" value="HYDROLASE, PUTATIVE (AFU_ORTHOLOGUE AFUA_2G14860)-RELATED"/>
    <property type="match status" value="1"/>
</dbReference>
<dbReference type="AlphaFoldDB" id="A0A3P4B399"/>